<dbReference type="PROSITE" id="PS00630">
    <property type="entry name" value="IMP_2"/>
    <property type="match status" value="1"/>
</dbReference>
<reference evidence="2 3" key="2">
    <citation type="journal article" date="2016" name="ISME J.">
        <title>Physiological and genomic characterization of two novel marine thaumarchaeal strains indicates niche differentiation.</title>
        <authorList>
            <person name="Bayer B."/>
            <person name="Vojvoda J."/>
            <person name="Offre P."/>
            <person name="Alves R.J."/>
            <person name="Elisabeth N.H."/>
            <person name="Garcia J.A."/>
            <person name="Volland J.M."/>
            <person name="Srivastava A."/>
            <person name="Schleper C."/>
            <person name="Herndl G.J."/>
        </authorList>
    </citation>
    <scope>NUCLEOTIDE SEQUENCE [LARGE SCALE GENOMIC DNA]</scope>
    <source>
        <strain evidence="2 3">D3C</strain>
    </source>
</reference>
<dbReference type="Gene3D" id="3.40.190.80">
    <property type="match status" value="1"/>
</dbReference>
<dbReference type="HOGENOM" id="CLU_044118_3_0_2"/>
<dbReference type="PATRIC" id="fig|1582439.9.peg.287"/>
<keyword evidence="1" id="KW-0479">Metal-binding</keyword>
<feature type="binding site" evidence="1">
    <location>
        <position position="89"/>
    </location>
    <ligand>
        <name>Mg(2+)</name>
        <dbReference type="ChEBI" id="CHEBI:18420"/>
        <label>1</label>
        <note>catalytic</note>
    </ligand>
</feature>
<dbReference type="GeneID" id="41599458"/>
<dbReference type="Gene3D" id="3.30.540.10">
    <property type="entry name" value="Fructose-1,6-Bisphosphatase, subunit A, domain 1"/>
    <property type="match status" value="1"/>
</dbReference>
<dbReference type="AlphaFoldDB" id="A0A0C5BP98"/>
<dbReference type="RefSeq" id="WP_148702506.1">
    <property type="nucleotide sequence ID" value="NZ_CP010868.1"/>
</dbReference>
<reference evidence="3" key="1">
    <citation type="submission" date="2015-02" db="EMBL/GenBank/DDBJ databases">
        <title>Characterization of two novel Thaumarchaeota isolated from the Northern Adriatic Sea.</title>
        <authorList>
            <person name="Bayer B."/>
            <person name="Vojvoda J."/>
            <person name="Offre P."/>
            <person name="Srivastava A."/>
            <person name="Elisabeth N."/>
            <person name="Garcia J.A.L."/>
            <person name="Schleper C."/>
            <person name="Herndl G.J."/>
        </authorList>
    </citation>
    <scope>NUCLEOTIDE SEQUENCE [LARGE SCALE GENOMIC DNA]</scope>
    <source>
        <strain evidence="3">D3C</strain>
    </source>
</reference>
<dbReference type="CDD" id="cd01638">
    <property type="entry name" value="CysQ"/>
    <property type="match status" value="1"/>
</dbReference>
<feature type="binding site" evidence="1">
    <location>
        <position position="91"/>
    </location>
    <ligand>
        <name>Mg(2+)</name>
        <dbReference type="ChEBI" id="CHEBI:18420"/>
        <label>1</label>
        <note>catalytic</note>
    </ligand>
</feature>
<feature type="binding site" evidence="1">
    <location>
        <position position="71"/>
    </location>
    <ligand>
        <name>Mg(2+)</name>
        <dbReference type="ChEBI" id="CHEBI:18420"/>
        <label>1</label>
        <note>catalytic</note>
    </ligand>
</feature>
<dbReference type="InterPro" id="IPR020550">
    <property type="entry name" value="Inositol_monophosphatase_CS"/>
</dbReference>
<dbReference type="PRINTS" id="PR00377">
    <property type="entry name" value="IMPHPHTASES"/>
</dbReference>
<dbReference type="OrthoDB" id="58111at2157"/>
<organism evidence="2 3">
    <name type="scientific">Nitrosopumilus piranensis</name>
    <dbReference type="NCBI Taxonomy" id="1582439"/>
    <lineage>
        <taxon>Archaea</taxon>
        <taxon>Nitrososphaerota</taxon>
        <taxon>Nitrososphaeria</taxon>
        <taxon>Nitrosopumilales</taxon>
        <taxon>Nitrosopumilaceae</taxon>
        <taxon>Nitrosopumilus</taxon>
    </lineage>
</organism>
<keyword evidence="3" id="KW-1185">Reference proteome</keyword>
<protein>
    <submittedName>
        <fullName evidence="2">Inositol monophosphatase</fullName>
    </submittedName>
</protein>
<reference evidence="2 3" key="3">
    <citation type="journal article" date="2019" name="Int. J. Syst. Evol. Microbiol.">
        <title>Nitrosopumilus adriaticus sp. nov. and Nitrosopumilus piranensis sp. nov., two ammonia-oxidizing archaea from the Adriatic Sea and members of the class Nitrososphaeria.</title>
        <authorList>
            <person name="Bayer B."/>
            <person name="Vojvoda J."/>
            <person name="Reinthaler T."/>
            <person name="Reyes C."/>
            <person name="Pinto M."/>
            <person name="Herndl G.J."/>
        </authorList>
    </citation>
    <scope>NUCLEOTIDE SEQUENCE [LARGE SCALE GENOMIC DNA]</scope>
    <source>
        <strain evidence="2 3">D3C</strain>
    </source>
</reference>
<proteinExistence type="predicted"/>
<dbReference type="Proteomes" id="UP000032027">
    <property type="component" value="Chromosome"/>
</dbReference>
<feature type="binding site" evidence="1">
    <location>
        <position position="216"/>
    </location>
    <ligand>
        <name>Mg(2+)</name>
        <dbReference type="ChEBI" id="CHEBI:18420"/>
        <label>1</label>
        <note>catalytic</note>
    </ligand>
</feature>
<comment type="cofactor">
    <cofactor evidence="1">
        <name>Mg(2+)</name>
        <dbReference type="ChEBI" id="CHEBI:18420"/>
    </cofactor>
</comment>
<dbReference type="InterPro" id="IPR000760">
    <property type="entry name" value="Inositol_monophosphatase-like"/>
</dbReference>
<dbReference type="EMBL" id="CP010868">
    <property type="protein sequence ID" value="AJM91503.1"/>
    <property type="molecule type" value="Genomic_DNA"/>
</dbReference>
<evidence type="ECO:0000313" key="3">
    <source>
        <dbReference type="Proteomes" id="UP000032027"/>
    </source>
</evidence>
<sequence>MNDIPISEKIPELDIAIKAAQEAGDAILEIYKGEFEEFIKKDDSPITEADLKSNEIIKKILSQTKHKILSEEDNDDQSRLSEEIIWIVDPLDGTSDFIDKTGEFTVMIALVKNKKPILGVIGWPTEKTLFVAQQGNGAFRYSNGEWKKISVTSIEEIPKCRTIGSRHHLSDKEKAFIKKLGIDDFTSIGSSLKVGKIASGEAEAYITTTDKMKEWDSAASYCIISEAGGKMTDMLGNDITYNNKEVHHQNGILVTNGIIHQTIVDEFKKLE</sequence>
<dbReference type="STRING" id="1582439.NPIRD3C_0285"/>
<evidence type="ECO:0000256" key="1">
    <source>
        <dbReference type="PIRSR" id="PIRSR600760-2"/>
    </source>
</evidence>
<dbReference type="Pfam" id="PF00459">
    <property type="entry name" value="Inositol_P"/>
    <property type="match status" value="1"/>
</dbReference>
<dbReference type="SUPFAM" id="SSF56655">
    <property type="entry name" value="Carbohydrate phosphatase"/>
    <property type="match status" value="1"/>
</dbReference>
<evidence type="ECO:0000313" key="2">
    <source>
        <dbReference type="EMBL" id="AJM91503.1"/>
    </source>
</evidence>
<dbReference type="InterPro" id="IPR050725">
    <property type="entry name" value="CysQ/Inositol_MonoPase"/>
</dbReference>
<name>A0A0C5BP98_9ARCH</name>
<dbReference type="GO" id="GO:0046872">
    <property type="term" value="F:metal ion binding"/>
    <property type="evidence" value="ECO:0007669"/>
    <property type="project" value="UniProtKB-KW"/>
</dbReference>
<feature type="binding site" evidence="1">
    <location>
        <position position="92"/>
    </location>
    <ligand>
        <name>Mg(2+)</name>
        <dbReference type="ChEBI" id="CHEBI:18420"/>
        <label>1</label>
        <note>catalytic</note>
    </ligand>
</feature>
<accession>A0A0C5BP98</accession>
<dbReference type="GO" id="GO:0046854">
    <property type="term" value="P:phosphatidylinositol phosphate biosynthetic process"/>
    <property type="evidence" value="ECO:0007669"/>
    <property type="project" value="InterPro"/>
</dbReference>
<dbReference type="KEGG" id="nid:NPIRD3C_0285"/>
<dbReference type="PANTHER" id="PTHR43028">
    <property type="entry name" value="3'(2'),5'-BISPHOSPHATE NUCLEOTIDASE 1"/>
    <property type="match status" value="1"/>
</dbReference>
<gene>
    <name evidence="2" type="ORF">NPIRD3C_0285</name>
</gene>
<dbReference type="PANTHER" id="PTHR43028:SF5">
    <property type="entry name" value="3'(2'),5'-BISPHOSPHATE NUCLEOTIDASE 1"/>
    <property type="match status" value="1"/>
</dbReference>
<keyword evidence="1" id="KW-0460">Magnesium</keyword>